<reference evidence="4" key="1">
    <citation type="journal article" date="2019" name="Int. J. Syst. Evol. Microbiol.">
        <title>The Global Catalogue of Microorganisms (GCM) 10K type strain sequencing project: providing services to taxonomists for standard genome sequencing and annotation.</title>
        <authorList>
            <consortium name="The Broad Institute Genomics Platform"/>
            <consortium name="The Broad Institute Genome Sequencing Center for Infectious Disease"/>
            <person name="Wu L."/>
            <person name="Ma J."/>
        </authorList>
    </citation>
    <scope>NUCLEOTIDE SEQUENCE [LARGE SCALE GENOMIC DNA]</scope>
    <source>
        <strain evidence="4">KCTC 52416</strain>
    </source>
</reference>
<dbReference type="Proteomes" id="UP001595526">
    <property type="component" value="Unassembled WGS sequence"/>
</dbReference>
<accession>A0ABV7JU92</accession>
<keyword evidence="1" id="KW-1133">Transmembrane helix</keyword>
<gene>
    <name evidence="3" type="ORF">ACFOET_18935</name>
</gene>
<feature type="domain" description="SPW repeat-containing integral membrane" evidence="2">
    <location>
        <begin position="9"/>
        <end position="108"/>
    </location>
</feature>
<organism evidence="3 4">
    <name type="scientific">Parapedobacter deserti</name>
    <dbReference type="NCBI Taxonomy" id="1912957"/>
    <lineage>
        <taxon>Bacteria</taxon>
        <taxon>Pseudomonadati</taxon>
        <taxon>Bacteroidota</taxon>
        <taxon>Sphingobacteriia</taxon>
        <taxon>Sphingobacteriales</taxon>
        <taxon>Sphingobacteriaceae</taxon>
        <taxon>Parapedobacter</taxon>
    </lineage>
</organism>
<dbReference type="InterPro" id="IPR005530">
    <property type="entry name" value="SPW"/>
</dbReference>
<dbReference type="EMBL" id="JBHRTA010000059">
    <property type="protein sequence ID" value="MFC3199701.1"/>
    <property type="molecule type" value="Genomic_DNA"/>
</dbReference>
<dbReference type="RefSeq" id="WP_379025577.1">
    <property type="nucleotide sequence ID" value="NZ_JBHRTA010000059.1"/>
</dbReference>
<evidence type="ECO:0000313" key="3">
    <source>
        <dbReference type="EMBL" id="MFC3199701.1"/>
    </source>
</evidence>
<comment type="caution">
    <text evidence="3">The sequence shown here is derived from an EMBL/GenBank/DDBJ whole genome shotgun (WGS) entry which is preliminary data.</text>
</comment>
<feature type="transmembrane region" description="Helical" evidence="1">
    <location>
        <begin position="92"/>
        <end position="113"/>
    </location>
</feature>
<keyword evidence="1" id="KW-0812">Transmembrane</keyword>
<evidence type="ECO:0000313" key="4">
    <source>
        <dbReference type="Proteomes" id="UP001595526"/>
    </source>
</evidence>
<proteinExistence type="predicted"/>
<protein>
    <submittedName>
        <fullName evidence="3">SPW repeat protein</fullName>
    </submittedName>
</protein>
<feature type="transmembrane region" description="Helical" evidence="1">
    <location>
        <begin position="36"/>
        <end position="55"/>
    </location>
</feature>
<keyword evidence="4" id="KW-1185">Reference proteome</keyword>
<feature type="transmembrane region" description="Helical" evidence="1">
    <location>
        <begin position="12"/>
        <end position="30"/>
    </location>
</feature>
<name>A0ABV7JU92_9SPHI</name>
<sequence length="130" mass="14094">MRFISRKFHAVLDYIVGILLIAAPWLLGFADVEPAMWVPVIIGIAIIGMSIFTDYEGGAVKAIPMGAHLTMDVIAGLILAASPWLFGFADQVFWPHLIVGILEVGAGLFTVSASQHSRTNNHRSELRGAH</sequence>
<feature type="transmembrane region" description="Helical" evidence="1">
    <location>
        <begin position="67"/>
        <end position="86"/>
    </location>
</feature>
<evidence type="ECO:0000259" key="2">
    <source>
        <dbReference type="Pfam" id="PF03779"/>
    </source>
</evidence>
<keyword evidence="1" id="KW-0472">Membrane</keyword>
<evidence type="ECO:0000256" key="1">
    <source>
        <dbReference type="SAM" id="Phobius"/>
    </source>
</evidence>
<dbReference type="Pfam" id="PF03779">
    <property type="entry name" value="SPW"/>
    <property type="match status" value="1"/>
</dbReference>